<dbReference type="SUPFAM" id="SSF160631">
    <property type="entry name" value="SMI1/KNR4-like"/>
    <property type="match status" value="1"/>
</dbReference>
<accession>A0A9X4EP65</accession>
<evidence type="ECO:0000313" key="2">
    <source>
        <dbReference type="Proteomes" id="UP001149303"/>
    </source>
</evidence>
<organism evidence="1 2">
    <name type="scientific">Tenacibaculum larymnensis</name>
    <dbReference type="NCBI Taxonomy" id="2878201"/>
    <lineage>
        <taxon>Bacteria</taxon>
        <taxon>Pseudomonadati</taxon>
        <taxon>Bacteroidota</taxon>
        <taxon>Flavobacteriia</taxon>
        <taxon>Flavobacteriales</taxon>
        <taxon>Flavobacteriaceae</taxon>
        <taxon>Tenacibaculum</taxon>
    </lineage>
</organism>
<dbReference type="Proteomes" id="UP001149303">
    <property type="component" value="Unassembled WGS sequence"/>
</dbReference>
<dbReference type="RefSeq" id="WP_274640723.1">
    <property type="nucleotide sequence ID" value="NZ_JAIWJY010000009.1"/>
</dbReference>
<dbReference type="InterPro" id="IPR037883">
    <property type="entry name" value="Knr4/Smi1-like_sf"/>
</dbReference>
<keyword evidence="2" id="KW-1185">Reference proteome</keyword>
<protein>
    <submittedName>
        <fullName evidence="1">SMI1/KNR4 family protein</fullName>
    </submittedName>
</protein>
<name>A0A9X4EP65_9FLAO</name>
<gene>
    <name evidence="1" type="ORF">LCI24_12755</name>
</gene>
<sequence>MDTYTRINKEIPKTITLPPELKLLCDWVDKNGYPISGRFELQEDDGDSIKSWFDDAAISDRFGVFGFGPDGSIYAFWIDDDGSQKIVHLGSEGDALFILANTFIDFLCLLAIGYDEIGNADMTKTATQWNDEDDDESVNPDFQEWVKTTFKVSIPKTGNKITNTNNLHFKNWIHKKQGVFNN</sequence>
<comment type="caution">
    <text evidence="1">The sequence shown here is derived from an EMBL/GenBank/DDBJ whole genome shotgun (WGS) entry which is preliminary data.</text>
</comment>
<reference evidence="1" key="1">
    <citation type="submission" date="2021-09" db="EMBL/GenBank/DDBJ databases">
        <authorList>
            <person name="Smyrli M."/>
        </authorList>
    </citation>
    <scope>NUCLEOTIDE SEQUENCE</scope>
    <source>
        <strain evidence="1">LAR25</strain>
    </source>
</reference>
<dbReference type="EMBL" id="JAIWJY010000009">
    <property type="protein sequence ID" value="MDE1207666.1"/>
    <property type="molecule type" value="Genomic_DNA"/>
</dbReference>
<proteinExistence type="predicted"/>
<dbReference type="AlphaFoldDB" id="A0A9X4EP65"/>
<evidence type="ECO:0000313" key="1">
    <source>
        <dbReference type="EMBL" id="MDE1207666.1"/>
    </source>
</evidence>